<dbReference type="PANTHER" id="PTHR10954:SF18">
    <property type="entry name" value="RIBONUCLEASE HII"/>
    <property type="match status" value="1"/>
</dbReference>
<evidence type="ECO:0000259" key="14">
    <source>
        <dbReference type="PROSITE" id="PS51975"/>
    </source>
</evidence>
<keyword evidence="8" id="KW-0963">Cytoplasm</keyword>
<evidence type="ECO:0000256" key="11">
    <source>
        <dbReference type="ARBA" id="ARBA00022759"/>
    </source>
</evidence>
<evidence type="ECO:0000256" key="9">
    <source>
        <dbReference type="ARBA" id="ARBA00022722"/>
    </source>
</evidence>
<dbReference type="InterPro" id="IPR001352">
    <property type="entry name" value="RNase_HII/HIII"/>
</dbReference>
<comment type="cofactor">
    <cofactor evidence="2">
        <name>Mn(2+)</name>
        <dbReference type="ChEBI" id="CHEBI:29035"/>
    </cofactor>
</comment>
<dbReference type="InterPro" id="IPR012337">
    <property type="entry name" value="RNaseH-like_sf"/>
</dbReference>
<evidence type="ECO:0000256" key="4">
    <source>
        <dbReference type="ARBA" id="ARBA00004496"/>
    </source>
</evidence>
<evidence type="ECO:0000256" key="1">
    <source>
        <dbReference type="ARBA" id="ARBA00000077"/>
    </source>
</evidence>
<evidence type="ECO:0000256" key="3">
    <source>
        <dbReference type="ARBA" id="ARBA00001946"/>
    </source>
</evidence>
<evidence type="ECO:0000256" key="13">
    <source>
        <dbReference type="ARBA" id="ARBA00023211"/>
    </source>
</evidence>
<organism evidence="15">
    <name type="scientific">viral metagenome</name>
    <dbReference type="NCBI Taxonomy" id="1070528"/>
    <lineage>
        <taxon>unclassified sequences</taxon>
        <taxon>metagenomes</taxon>
        <taxon>organismal metagenomes</taxon>
    </lineage>
</organism>
<dbReference type="PROSITE" id="PS51975">
    <property type="entry name" value="RNASE_H_2"/>
    <property type="match status" value="1"/>
</dbReference>
<dbReference type="GO" id="GO:0006298">
    <property type="term" value="P:mismatch repair"/>
    <property type="evidence" value="ECO:0007669"/>
    <property type="project" value="TreeGrafter"/>
</dbReference>
<dbReference type="InterPro" id="IPR022898">
    <property type="entry name" value="RNase_HII"/>
</dbReference>
<dbReference type="GO" id="GO:0043137">
    <property type="term" value="P:DNA replication, removal of RNA primer"/>
    <property type="evidence" value="ECO:0007669"/>
    <property type="project" value="TreeGrafter"/>
</dbReference>
<dbReference type="GO" id="GO:0032299">
    <property type="term" value="C:ribonuclease H2 complex"/>
    <property type="evidence" value="ECO:0007669"/>
    <property type="project" value="TreeGrafter"/>
</dbReference>
<keyword evidence="12" id="KW-0378">Hydrolase</keyword>
<keyword evidence="11" id="KW-0255">Endonuclease</keyword>
<dbReference type="Pfam" id="PF01351">
    <property type="entry name" value="RNase_HII"/>
    <property type="match status" value="1"/>
</dbReference>
<feature type="domain" description="RNase H type-2" evidence="14">
    <location>
        <begin position="24"/>
        <end position="229"/>
    </location>
</feature>
<comment type="catalytic activity">
    <reaction evidence="1">
        <text>Endonucleolytic cleavage to 5'-phosphomonoester.</text>
        <dbReference type="EC" id="3.1.26.4"/>
    </reaction>
</comment>
<dbReference type="GO" id="GO:0046872">
    <property type="term" value="F:metal ion binding"/>
    <property type="evidence" value="ECO:0007669"/>
    <property type="project" value="UniProtKB-KW"/>
</dbReference>
<dbReference type="EC" id="3.1.26.4" evidence="6"/>
<dbReference type="SUPFAM" id="SSF53098">
    <property type="entry name" value="Ribonuclease H-like"/>
    <property type="match status" value="1"/>
</dbReference>
<dbReference type="EMBL" id="MN739282">
    <property type="protein sequence ID" value="QHS96965.1"/>
    <property type="molecule type" value="Genomic_DNA"/>
</dbReference>
<evidence type="ECO:0000256" key="5">
    <source>
        <dbReference type="ARBA" id="ARBA00007383"/>
    </source>
</evidence>
<dbReference type="CDD" id="cd07182">
    <property type="entry name" value="RNase_HII_bacteria_HII_like"/>
    <property type="match status" value="1"/>
</dbReference>
<dbReference type="GO" id="GO:0005737">
    <property type="term" value="C:cytoplasm"/>
    <property type="evidence" value="ECO:0007669"/>
    <property type="project" value="UniProtKB-SubCell"/>
</dbReference>
<dbReference type="AlphaFoldDB" id="A0A6C0BWY9"/>
<dbReference type="InterPro" id="IPR024567">
    <property type="entry name" value="RNase_HII/HIII_dom"/>
</dbReference>
<evidence type="ECO:0000256" key="12">
    <source>
        <dbReference type="ARBA" id="ARBA00022801"/>
    </source>
</evidence>
<dbReference type="GO" id="GO:0004523">
    <property type="term" value="F:RNA-DNA hybrid ribonuclease activity"/>
    <property type="evidence" value="ECO:0007669"/>
    <property type="project" value="UniProtKB-EC"/>
</dbReference>
<dbReference type="InterPro" id="IPR036397">
    <property type="entry name" value="RNaseH_sf"/>
</dbReference>
<keyword evidence="9" id="KW-0540">Nuclease</keyword>
<name>A0A6C0BWY9_9ZZZZ</name>
<keyword evidence="10" id="KW-0479">Metal-binding</keyword>
<evidence type="ECO:0000256" key="7">
    <source>
        <dbReference type="ARBA" id="ARBA00019179"/>
    </source>
</evidence>
<evidence type="ECO:0000256" key="2">
    <source>
        <dbReference type="ARBA" id="ARBA00001936"/>
    </source>
</evidence>
<evidence type="ECO:0000256" key="10">
    <source>
        <dbReference type="ARBA" id="ARBA00022723"/>
    </source>
</evidence>
<proteinExistence type="inferred from homology"/>
<evidence type="ECO:0000313" key="15">
    <source>
        <dbReference type="EMBL" id="QHS96965.1"/>
    </source>
</evidence>
<dbReference type="Gene3D" id="3.30.420.10">
    <property type="entry name" value="Ribonuclease H-like superfamily/Ribonuclease H"/>
    <property type="match status" value="1"/>
</dbReference>
<comment type="similarity">
    <text evidence="5">Belongs to the RNase HII family.</text>
</comment>
<protein>
    <recommendedName>
        <fullName evidence="7">Ribonuclease HII</fullName>
        <ecNumber evidence="6">3.1.26.4</ecNumber>
    </recommendedName>
</protein>
<dbReference type="GO" id="GO:0003723">
    <property type="term" value="F:RNA binding"/>
    <property type="evidence" value="ECO:0007669"/>
    <property type="project" value="InterPro"/>
</dbReference>
<evidence type="ECO:0000256" key="8">
    <source>
        <dbReference type="ARBA" id="ARBA00022490"/>
    </source>
</evidence>
<evidence type="ECO:0000256" key="6">
    <source>
        <dbReference type="ARBA" id="ARBA00012180"/>
    </source>
</evidence>
<comment type="subcellular location">
    <subcellularLocation>
        <location evidence="4">Cytoplasm</location>
    </subcellularLocation>
</comment>
<accession>A0A6C0BWY9</accession>
<sequence>MSVSKSTKRVSKILKKAYQDNVNLLEIGVDEAGRGPMLGRVYSAAVVLPRNDTFRYDWMKDSKKFTSKKKICEVANYIRSNALYWAVSYETEEMIDKVNIRNATLMSMHGAIRSVFNKKKDIDYLLLIDGNDFNPYIEFSESEGYKPVPHVCIKSGDNKYAAIAAASILAKVSRDEYIQDLCEKDNSLIERYDLLNNKGYGTKKHMLGIHTHGISQHHRKTFGLCQKYA</sequence>
<dbReference type="PANTHER" id="PTHR10954">
    <property type="entry name" value="RIBONUCLEASE H2 SUBUNIT A"/>
    <property type="match status" value="1"/>
</dbReference>
<comment type="cofactor">
    <cofactor evidence="3">
        <name>Mg(2+)</name>
        <dbReference type="ChEBI" id="CHEBI:18420"/>
    </cofactor>
</comment>
<reference evidence="15" key="1">
    <citation type="journal article" date="2020" name="Nature">
        <title>Giant virus diversity and host interactions through global metagenomics.</title>
        <authorList>
            <person name="Schulz F."/>
            <person name="Roux S."/>
            <person name="Paez-Espino D."/>
            <person name="Jungbluth S."/>
            <person name="Walsh D.A."/>
            <person name="Denef V.J."/>
            <person name="McMahon K.D."/>
            <person name="Konstantinidis K.T."/>
            <person name="Eloe-Fadrosh E.A."/>
            <person name="Kyrpides N.C."/>
            <person name="Woyke T."/>
        </authorList>
    </citation>
    <scope>NUCLEOTIDE SEQUENCE</scope>
    <source>
        <strain evidence="15">GVMAG-M-3300020166-5</strain>
    </source>
</reference>
<keyword evidence="13" id="KW-0464">Manganese</keyword>